<comment type="catalytic activity">
    <reaction evidence="1 12">
        <text>ATP-dependent breakage, passage and rejoining of double-stranded DNA.</text>
        <dbReference type="EC" id="5.6.2.2"/>
    </reaction>
</comment>
<dbReference type="PANTHER" id="PTHR10848">
    <property type="entry name" value="MEIOTIC RECOMBINATION PROTEIN SPO11"/>
    <property type="match status" value="1"/>
</dbReference>
<dbReference type="PRINTS" id="PR01551">
    <property type="entry name" value="SPO11HOMOLOG"/>
</dbReference>
<evidence type="ECO:0000256" key="12">
    <source>
        <dbReference type="PROSITE-ProRule" id="PRU01385"/>
    </source>
</evidence>
<comment type="similarity">
    <text evidence="4 12">Belongs to the TOP6A family.</text>
</comment>
<comment type="caution">
    <text evidence="15">The sequence shown here is derived from an EMBL/GenBank/DDBJ whole genome shotgun (WGS) entry which is preliminary data.</text>
</comment>
<dbReference type="InterPro" id="IPR036078">
    <property type="entry name" value="Spo11/TopoVI_A_sf"/>
</dbReference>
<reference evidence="15" key="1">
    <citation type="submission" date="2019-12" db="EMBL/GenBank/DDBJ databases">
        <authorList>
            <person name="Scholes J."/>
        </authorList>
    </citation>
    <scope>NUCLEOTIDE SEQUENCE</scope>
</reference>
<dbReference type="Pfam" id="PF04406">
    <property type="entry name" value="TP6A_N"/>
    <property type="match status" value="1"/>
</dbReference>
<evidence type="ECO:0000256" key="5">
    <source>
        <dbReference type="ARBA" id="ARBA00012895"/>
    </source>
</evidence>
<evidence type="ECO:0000256" key="11">
    <source>
        <dbReference type="ARBA" id="ARBA00023242"/>
    </source>
</evidence>
<dbReference type="GO" id="GO:0000228">
    <property type="term" value="C:nuclear chromosome"/>
    <property type="evidence" value="ECO:0007669"/>
    <property type="project" value="TreeGrafter"/>
</dbReference>
<keyword evidence="8 12" id="KW-0799">Topoisomerase</keyword>
<keyword evidence="11" id="KW-0539">Nucleus</keyword>
<evidence type="ECO:0000256" key="8">
    <source>
        <dbReference type="ARBA" id="ARBA00023029"/>
    </source>
</evidence>
<protein>
    <recommendedName>
        <fullName evidence="5">DNA topoisomerase (ATP-hydrolyzing)</fullName>
        <ecNumber evidence="5">5.6.2.2</ecNumber>
    </recommendedName>
</protein>
<comment type="cofactor">
    <cofactor evidence="2">
        <name>Mg(2+)</name>
        <dbReference type="ChEBI" id="CHEBI:18420"/>
    </cofactor>
</comment>
<evidence type="ECO:0000256" key="1">
    <source>
        <dbReference type="ARBA" id="ARBA00000185"/>
    </source>
</evidence>
<dbReference type="Pfam" id="PF21180">
    <property type="entry name" value="TOP6A-Spo11_Toprim"/>
    <property type="match status" value="1"/>
</dbReference>
<dbReference type="SUPFAM" id="SSF56726">
    <property type="entry name" value="DNA topoisomerase IV, alpha subunit"/>
    <property type="match status" value="1"/>
</dbReference>
<dbReference type="InterPro" id="IPR013049">
    <property type="entry name" value="Spo11/TopoVI_A_N"/>
</dbReference>
<feature type="domain" description="Topoisomerase 6 subunit A/Spo11 TOPRIM" evidence="14">
    <location>
        <begin position="210"/>
        <end position="376"/>
    </location>
</feature>
<evidence type="ECO:0000256" key="10">
    <source>
        <dbReference type="ARBA" id="ARBA00023235"/>
    </source>
</evidence>
<name>A0A9N7R9T7_STRHE</name>
<dbReference type="CDD" id="cd00223">
    <property type="entry name" value="TOPRIM_TopoIIB_SPO"/>
    <property type="match status" value="1"/>
</dbReference>
<dbReference type="EC" id="5.6.2.2" evidence="5"/>
<keyword evidence="7" id="KW-0460">Magnesium</keyword>
<evidence type="ECO:0000259" key="14">
    <source>
        <dbReference type="Pfam" id="PF21180"/>
    </source>
</evidence>
<dbReference type="FunFam" id="1.10.10.10:FF:000487">
    <property type="entry name" value="Meiotic recombination protein SPO11-2"/>
    <property type="match status" value="1"/>
</dbReference>
<evidence type="ECO:0000256" key="9">
    <source>
        <dbReference type="ARBA" id="ARBA00023125"/>
    </source>
</evidence>
<dbReference type="OrthoDB" id="5377392at2759"/>
<dbReference type="Proteomes" id="UP001153555">
    <property type="component" value="Unassembled WGS sequence"/>
</dbReference>
<evidence type="ECO:0000256" key="2">
    <source>
        <dbReference type="ARBA" id="ARBA00001946"/>
    </source>
</evidence>
<dbReference type="Gene3D" id="1.10.10.10">
    <property type="entry name" value="Winged helix-like DNA-binding domain superfamily/Winged helix DNA-binding domain"/>
    <property type="match status" value="1"/>
</dbReference>
<dbReference type="PANTHER" id="PTHR10848:SF0">
    <property type="entry name" value="MEIOTIC RECOMBINATION PROTEIN SPO11"/>
    <property type="match status" value="1"/>
</dbReference>
<dbReference type="InterPro" id="IPR036388">
    <property type="entry name" value="WH-like_DNA-bd_sf"/>
</dbReference>
<evidence type="ECO:0000256" key="4">
    <source>
        <dbReference type="ARBA" id="ARBA00006559"/>
    </source>
</evidence>
<comment type="subcellular location">
    <subcellularLocation>
        <location evidence="3">Nucleus</location>
    </subcellularLocation>
</comment>
<dbReference type="PROSITE" id="PS52041">
    <property type="entry name" value="TOPO_IIB"/>
    <property type="match status" value="1"/>
</dbReference>
<keyword evidence="9 12" id="KW-0238">DNA-binding</keyword>
<feature type="domain" description="Spo11/DNA topoisomerase VI subunit A N-terminal" evidence="13">
    <location>
        <begin position="94"/>
        <end position="158"/>
    </location>
</feature>
<keyword evidence="16" id="KW-1185">Reference proteome</keyword>
<evidence type="ECO:0000256" key="6">
    <source>
        <dbReference type="ARBA" id="ARBA00022723"/>
    </source>
</evidence>
<dbReference type="Gene3D" id="3.40.1360.10">
    <property type="match status" value="1"/>
</dbReference>
<dbReference type="AlphaFoldDB" id="A0A9N7R9T7"/>
<evidence type="ECO:0000313" key="16">
    <source>
        <dbReference type="Proteomes" id="UP001153555"/>
    </source>
</evidence>
<dbReference type="InterPro" id="IPR002815">
    <property type="entry name" value="Spo11/TopoVI_A"/>
</dbReference>
<gene>
    <name evidence="15" type="ORF">SHERM_18479</name>
</gene>
<evidence type="ECO:0000256" key="7">
    <source>
        <dbReference type="ARBA" id="ARBA00022842"/>
    </source>
</evidence>
<sequence length="382" mass="43090">MGELLKNSIFFSDQHLCHADILSPSDVRARIEVAVLNFLKNLNSAASSVPALPLINRKTSNSRVSRGLLTEHSKIFLSHSFCTQSLMNENTANSFIRVWKVMEMCYQILVQEKKVTQRELYYKLLCDSPQLFTSQSQVYRSVQDVVALLKCSRYSLGIMASSRGAVAGRLLLQGPNQEVVDCSACGSSGYAISGDLNVLENLVMKSDARYIIVVEKHAIFQRLAEDRIFNQIPCILITAKGYPDIGTRLFLHRMSREFPEHPIIGLVDWNPAGLAILCTFKYGSVSTGLEAYRYACNVKWLGLRKDDIEQFVPEESLVPLKKRDHQTAKNLSSSEILQDNYKEELAAMIESGHRAEIEALYFHGYDFLAKYIGKKIVQADYI</sequence>
<dbReference type="InterPro" id="IPR034136">
    <property type="entry name" value="TOPRIM_Topo6A/Spo11"/>
</dbReference>
<dbReference type="GO" id="GO:0000706">
    <property type="term" value="P:meiotic DNA double-strand break processing"/>
    <property type="evidence" value="ECO:0007669"/>
    <property type="project" value="TreeGrafter"/>
</dbReference>
<evidence type="ECO:0000259" key="13">
    <source>
        <dbReference type="Pfam" id="PF04406"/>
    </source>
</evidence>
<feature type="active site" description="O-(5'-phospho-DNA)-tyrosine intermediate" evidence="12">
    <location>
        <position position="122"/>
    </location>
</feature>
<dbReference type="GO" id="GO:0042138">
    <property type="term" value="P:meiotic DNA double-strand break formation"/>
    <property type="evidence" value="ECO:0007669"/>
    <property type="project" value="InterPro"/>
</dbReference>
<organism evidence="15 16">
    <name type="scientific">Striga hermonthica</name>
    <name type="common">Purple witchweed</name>
    <name type="synonym">Buchnera hermonthica</name>
    <dbReference type="NCBI Taxonomy" id="68872"/>
    <lineage>
        <taxon>Eukaryota</taxon>
        <taxon>Viridiplantae</taxon>
        <taxon>Streptophyta</taxon>
        <taxon>Embryophyta</taxon>
        <taxon>Tracheophyta</taxon>
        <taxon>Spermatophyta</taxon>
        <taxon>Magnoliopsida</taxon>
        <taxon>eudicotyledons</taxon>
        <taxon>Gunneridae</taxon>
        <taxon>Pentapetalae</taxon>
        <taxon>asterids</taxon>
        <taxon>lamiids</taxon>
        <taxon>Lamiales</taxon>
        <taxon>Orobanchaceae</taxon>
        <taxon>Buchnereae</taxon>
        <taxon>Striga</taxon>
    </lineage>
</organism>
<keyword evidence="10 12" id="KW-0413">Isomerase</keyword>
<dbReference type="GO" id="GO:0003918">
    <property type="term" value="F:DNA topoisomerase type II (double strand cut, ATP-hydrolyzing) activity"/>
    <property type="evidence" value="ECO:0007669"/>
    <property type="project" value="UniProtKB-UniRule"/>
</dbReference>
<accession>A0A9N7R9T7</accession>
<dbReference type="GO" id="GO:0005524">
    <property type="term" value="F:ATP binding"/>
    <property type="evidence" value="ECO:0007669"/>
    <property type="project" value="InterPro"/>
</dbReference>
<evidence type="ECO:0000256" key="3">
    <source>
        <dbReference type="ARBA" id="ARBA00004123"/>
    </source>
</evidence>
<keyword evidence="6" id="KW-0479">Metal-binding</keyword>
<dbReference type="GO" id="GO:0003677">
    <property type="term" value="F:DNA binding"/>
    <property type="evidence" value="ECO:0007669"/>
    <property type="project" value="UniProtKB-UniRule"/>
</dbReference>
<evidence type="ECO:0000313" key="15">
    <source>
        <dbReference type="EMBL" id="CAA0820477.1"/>
    </source>
</evidence>
<dbReference type="GO" id="GO:0007131">
    <property type="term" value="P:reciprocal meiotic recombination"/>
    <property type="evidence" value="ECO:0007669"/>
    <property type="project" value="TreeGrafter"/>
</dbReference>
<dbReference type="InterPro" id="IPR013048">
    <property type="entry name" value="Meiotic_Spo11"/>
</dbReference>
<dbReference type="EMBL" id="CACSLK010020742">
    <property type="protein sequence ID" value="CAA0820477.1"/>
    <property type="molecule type" value="Genomic_DNA"/>
</dbReference>
<proteinExistence type="inferred from homology"/>
<dbReference type="GO" id="GO:0046872">
    <property type="term" value="F:metal ion binding"/>
    <property type="evidence" value="ECO:0007669"/>
    <property type="project" value="UniProtKB-KW"/>
</dbReference>